<dbReference type="AlphaFoldDB" id="A0AAV7R8J5"/>
<evidence type="ECO:0000256" key="3">
    <source>
        <dbReference type="ARBA" id="ARBA00022490"/>
    </source>
</evidence>
<dbReference type="GO" id="GO:0110158">
    <property type="term" value="C:calpain complex"/>
    <property type="evidence" value="ECO:0007669"/>
    <property type="project" value="TreeGrafter"/>
</dbReference>
<evidence type="ECO:0000256" key="1">
    <source>
        <dbReference type="ARBA" id="ARBA00004308"/>
    </source>
</evidence>
<organism evidence="8 9">
    <name type="scientific">Pleurodeles waltl</name>
    <name type="common">Iberian ribbed newt</name>
    <dbReference type="NCBI Taxonomy" id="8319"/>
    <lineage>
        <taxon>Eukaryota</taxon>
        <taxon>Metazoa</taxon>
        <taxon>Chordata</taxon>
        <taxon>Craniata</taxon>
        <taxon>Vertebrata</taxon>
        <taxon>Euteleostomi</taxon>
        <taxon>Amphibia</taxon>
        <taxon>Batrachia</taxon>
        <taxon>Caudata</taxon>
        <taxon>Salamandroidea</taxon>
        <taxon>Salamandridae</taxon>
        <taxon>Pleurodelinae</taxon>
        <taxon>Pleurodeles</taxon>
    </lineage>
</organism>
<keyword evidence="9" id="KW-1185">Reference proteome</keyword>
<dbReference type="Gene3D" id="1.10.238.10">
    <property type="entry name" value="EF-hand"/>
    <property type="match status" value="1"/>
</dbReference>
<evidence type="ECO:0000256" key="4">
    <source>
        <dbReference type="ARBA" id="ARBA00022723"/>
    </source>
</evidence>
<feature type="non-terminal residue" evidence="8">
    <location>
        <position position="57"/>
    </location>
</feature>
<evidence type="ECO:0000256" key="2">
    <source>
        <dbReference type="ARBA" id="ARBA00004496"/>
    </source>
</evidence>
<comment type="caution">
    <text evidence="8">The sequence shown here is derived from an EMBL/GenBank/DDBJ whole genome shotgun (WGS) entry which is preliminary data.</text>
</comment>
<dbReference type="Proteomes" id="UP001066276">
    <property type="component" value="Chromosome 5"/>
</dbReference>
<keyword evidence="4" id="KW-0479">Metal-binding</keyword>
<name>A0AAV7R8J5_PLEWA</name>
<dbReference type="GO" id="GO:0046872">
    <property type="term" value="F:metal ion binding"/>
    <property type="evidence" value="ECO:0007669"/>
    <property type="project" value="UniProtKB-KW"/>
</dbReference>
<dbReference type="EMBL" id="JANPWB010000009">
    <property type="protein sequence ID" value="KAJ1148440.1"/>
    <property type="molecule type" value="Genomic_DNA"/>
</dbReference>
<sequence>FKLNHKIMQVLVARYSDTDLGVDFDNFVCCLVKLEAMFRLFSSMAEDDSEISAIGLA</sequence>
<gene>
    <name evidence="8" type="ORF">NDU88_001276</name>
</gene>
<keyword evidence="6" id="KW-0106">Calcium</keyword>
<reference evidence="8" key="1">
    <citation type="journal article" date="2022" name="bioRxiv">
        <title>Sequencing and chromosome-scale assembly of the giantPleurodeles waltlgenome.</title>
        <authorList>
            <person name="Brown T."/>
            <person name="Elewa A."/>
            <person name="Iarovenko S."/>
            <person name="Subramanian E."/>
            <person name="Araus A.J."/>
            <person name="Petzold A."/>
            <person name="Susuki M."/>
            <person name="Suzuki K.-i.T."/>
            <person name="Hayashi T."/>
            <person name="Toyoda A."/>
            <person name="Oliveira C."/>
            <person name="Osipova E."/>
            <person name="Leigh N.D."/>
            <person name="Simon A."/>
            <person name="Yun M.H."/>
        </authorList>
    </citation>
    <scope>NUCLEOTIDE SEQUENCE</scope>
    <source>
        <strain evidence="8">20211129_DDA</strain>
        <tissue evidence="8">Liver</tissue>
    </source>
</reference>
<comment type="subcellular location">
    <subcellularLocation>
        <location evidence="2">Cytoplasm</location>
    </subcellularLocation>
    <subcellularLocation>
        <location evidence="1">Endomembrane system</location>
    </subcellularLocation>
</comment>
<proteinExistence type="predicted"/>
<keyword evidence="3" id="KW-0963">Cytoplasm</keyword>
<keyword evidence="7" id="KW-0472">Membrane</keyword>
<dbReference type="InterPro" id="IPR011992">
    <property type="entry name" value="EF-hand-dom_pair"/>
</dbReference>
<dbReference type="SUPFAM" id="SSF47473">
    <property type="entry name" value="EF-hand"/>
    <property type="match status" value="1"/>
</dbReference>
<evidence type="ECO:0000256" key="5">
    <source>
        <dbReference type="ARBA" id="ARBA00022737"/>
    </source>
</evidence>
<dbReference type="PANTHER" id="PTHR46735:SF3">
    <property type="entry name" value="CALPAIN SMALL SUBUNIT 1-RELATED"/>
    <property type="match status" value="1"/>
</dbReference>
<evidence type="ECO:0000313" key="9">
    <source>
        <dbReference type="Proteomes" id="UP001066276"/>
    </source>
</evidence>
<feature type="non-terminal residue" evidence="8">
    <location>
        <position position="1"/>
    </location>
</feature>
<dbReference type="GO" id="GO:0012505">
    <property type="term" value="C:endomembrane system"/>
    <property type="evidence" value="ECO:0007669"/>
    <property type="project" value="UniProtKB-SubCell"/>
</dbReference>
<evidence type="ECO:0000256" key="6">
    <source>
        <dbReference type="ARBA" id="ARBA00022837"/>
    </source>
</evidence>
<protein>
    <submittedName>
        <fullName evidence="8">Uncharacterized protein</fullName>
    </submittedName>
</protein>
<evidence type="ECO:0000256" key="7">
    <source>
        <dbReference type="ARBA" id="ARBA00023136"/>
    </source>
</evidence>
<accession>A0AAV7R8J5</accession>
<evidence type="ECO:0000313" key="8">
    <source>
        <dbReference type="EMBL" id="KAJ1148440.1"/>
    </source>
</evidence>
<keyword evidence="5" id="KW-0677">Repeat</keyword>
<dbReference type="PANTHER" id="PTHR46735">
    <property type="entry name" value="CALPAIN, SMALL SUBUNIT 1 A-RELATED"/>
    <property type="match status" value="1"/>
</dbReference>